<feature type="region of interest" description="Disordered" evidence="4">
    <location>
        <begin position="1084"/>
        <end position="1106"/>
    </location>
</feature>
<keyword evidence="1" id="KW-0677">Repeat</keyword>
<dbReference type="SUPFAM" id="SSF48403">
    <property type="entry name" value="Ankyrin repeat"/>
    <property type="match status" value="3"/>
</dbReference>
<feature type="repeat" description="ANK" evidence="3">
    <location>
        <begin position="828"/>
        <end position="857"/>
    </location>
</feature>
<dbReference type="EMBL" id="CP134187">
    <property type="protein sequence ID" value="WPB01028.1"/>
    <property type="molecule type" value="Genomic_DNA"/>
</dbReference>
<feature type="compositionally biased region" description="Polar residues" evidence="4">
    <location>
        <begin position="1084"/>
        <end position="1103"/>
    </location>
</feature>
<evidence type="ECO:0000256" key="1">
    <source>
        <dbReference type="ARBA" id="ARBA00022737"/>
    </source>
</evidence>
<gene>
    <name evidence="5" type="ORF">RHO25_005648</name>
</gene>
<name>A0ABZ0NN94_CERBT</name>
<feature type="region of interest" description="Disordered" evidence="4">
    <location>
        <begin position="1"/>
        <end position="25"/>
    </location>
</feature>
<dbReference type="Pfam" id="PF12796">
    <property type="entry name" value="Ank_2"/>
    <property type="match status" value="1"/>
</dbReference>
<dbReference type="Gene3D" id="1.25.40.20">
    <property type="entry name" value="Ankyrin repeat-containing domain"/>
    <property type="match status" value="3"/>
</dbReference>
<protein>
    <recommendedName>
        <fullName evidence="7">Ankyrin repeat protein</fullName>
    </recommendedName>
</protein>
<dbReference type="PANTHER" id="PTHR24123:SF33">
    <property type="entry name" value="PROTEIN HOS4"/>
    <property type="match status" value="1"/>
</dbReference>
<dbReference type="InterPro" id="IPR002110">
    <property type="entry name" value="Ankyrin_rpt"/>
</dbReference>
<evidence type="ECO:0008006" key="7">
    <source>
        <dbReference type="Google" id="ProtNLM"/>
    </source>
</evidence>
<evidence type="ECO:0000313" key="6">
    <source>
        <dbReference type="Proteomes" id="UP001302367"/>
    </source>
</evidence>
<keyword evidence="6" id="KW-1185">Reference proteome</keyword>
<dbReference type="InterPro" id="IPR051165">
    <property type="entry name" value="Multifunctional_ANK_Repeat"/>
</dbReference>
<dbReference type="RefSeq" id="XP_065458756.1">
    <property type="nucleotide sequence ID" value="XM_065602684.1"/>
</dbReference>
<dbReference type="GeneID" id="35427640"/>
<dbReference type="SMART" id="SM00248">
    <property type="entry name" value="ANK"/>
    <property type="match status" value="10"/>
</dbReference>
<dbReference type="PROSITE" id="PS50297">
    <property type="entry name" value="ANK_REP_REGION"/>
    <property type="match status" value="2"/>
</dbReference>
<evidence type="ECO:0000313" key="5">
    <source>
        <dbReference type="EMBL" id="WPB01028.1"/>
    </source>
</evidence>
<dbReference type="InterPro" id="IPR036770">
    <property type="entry name" value="Ankyrin_rpt-contain_sf"/>
</dbReference>
<reference evidence="5 6" key="1">
    <citation type="submission" date="2023-09" db="EMBL/GenBank/DDBJ databases">
        <title>Complete-Gapless Cercospora beticola genome.</title>
        <authorList>
            <person name="Wyatt N.A."/>
            <person name="Spanner R.E."/>
            <person name="Bolton M.D."/>
        </authorList>
    </citation>
    <scope>NUCLEOTIDE SEQUENCE [LARGE SCALE GENOMIC DNA]</scope>
    <source>
        <strain evidence="5">Cb09-40</strain>
    </source>
</reference>
<accession>A0ABZ0NN94</accession>
<feature type="repeat" description="ANK" evidence="3">
    <location>
        <begin position="860"/>
        <end position="892"/>
    </location>
</feature>
<evidence type="ECO:0000256" key="2">
    <source>
        <dbReference type="ARBA" id="ARBA00023043"/>
    </source>
</evidence>
<sequence length="1142" mass="123945">MEPQLFPRERGDAGGGIYNSRSPAAPQTKDCLPFTHLCDLFKTLVPPDSVFASLQSIDGSCQAEMSRLRAVLPSAEVPATTGPMVTAQCSTTRLKLLTYAASNNLAGMDDQQGRASANVSILQYFESLSANLFRAYENTYLGPTLFSNDISMRPIAETLFKAAVGTGDVGVVRQILSSPECSLKINDVVVIEESSGVPFTALEFAAHCQNLALVELLVDNGADLDGYRTRLCSNKVRVIGENASMKGRSIAAEARVRGSLECALCPRLLNDEGWSPPGYNPDLISHLIECGARIQPVKDGWPCEYLLHQMALPDHDSTVDLLVSRLINSANQRSWMDSGFFHVAFDNLEQAVLHRLIDYMCSWACNFGHCDQPPGGMPPRFQFCPPKLAWRSPLQFPLGSQRPLTTRTRPQFILDICAARGHLELVCRLLDLGAVCSSETLSVAIAANQVEVAQYLMRPSCAKSYGYSSLLSSTPLAEAIYLQNTTLLMSFPSLAVGDLDFESYRAMVRAAAAIGDLERVRILLDSEKPVHINAAQRQQITNIALLEACHQKRTRVVRHLLEANACASNTRVTFDDSTFFTRSALGMAIQSEDLASIGALIDHGASDGLDFYQMTAVQYAIQAGNSSLTKMLVAAGYSSSGAFDVAVEEGHMQLARELLGMGALIGSHALRGAVMAQDVDLVELILAHNTFPIDVKALEDAVTLGNERVISVLYSRAVKDDLHYDQGQRVEILESLVRYGKSDLLRPFLQRDNARMSPSGIQLDWLIRPLLAAIEFNGSAAFELSQAVLGAGANPNTLCSQHELEASTRSQRDRHGPSKDTGERIVTSALLEAIRIGKEDIVQLLIDFGADANMSASRGCRKTPLQQAAESGSLTLVEMLLLHGADVNAAAAVRHGTTALQLAAKLGYIGLAELLIERGADICAPGAVIGGQTAFASAADWGRFDMIKYLASRAEIPDDELRNAQRLAQANGHGAVVEGIECMMLQRHNRPLDIGYRSTVPSIHKATVQNASHFGMPEDITMSSGKQSEALRFLCAIFRRVQQEKTTQLNQKTPTEIPGGPAVRLWEAGSSDVHPGFESPNVCYASSDSRQDPSTSWTSNISPQPRAMPSHKNIIELVGLSSQYTYEAHGSYIQAGILLHTV</sequence>
<keyword evidence="2 3" id="KW-0040">ANK repeat</keyword>
<proteinExistence type="predicted"/>
<dbReference type="PROSITE" id="PS50088">
    <property type="entry name" value="ANK_REPEAT"/>
    <property type="match status" value="3"/>
</dbReference>
<evidence type="ECO:0000256" key="3">
    <source>
        <dbReference type="PROSITE-ProRule" id="PRU00023"/>
    </source>
</evidence>
<dbReference type="Proteomes" id="UP001302367">
    <property type="component" value="Chromosome 4"/>
</dbReference>
<organism evidence="5 6">
    <name type="scientific">Cercospora beticola</name>
    <name type="common">Sugarbeet leaf spot fungus</name>
    <dbReference type="NCBI Taxonomy" id="122368"/>
    <lineage>
        <taxon>Eukaryota</taxon>
        <taxon>Fungi</taxon>
        <taxon>Dikarya</taxon>
        <taxon>Ascomycota</taxon>
        <taxon>Pezizomycotina</taxon>
        <taxon>Dothideomycetes</taxon>
        <taxon>Dothideomycetidae</taxon>
        <taxon>Mycosphaerellales</taxon>
        <taxon>Mycosphaerellaceae</taxon>
        <taxon>Cercospora</taxon>
    </lineage>
</organism>
<evidence type="ECO:0000256" key="4">
    <source>
        <dbReference type="SAM" id="MobiDB-lite"/>
    </source>
</evidence>
<feature type="repeat" description="ANK" evidence="3">
    <location>
        <begin position="895"/>
        <end position="927"/>
    </location>
</feature>
<dbReference type="PANTHER" id="PTHR24123">
    <property type="entry name" value="ANKYRIN REPEAT-CONTAINING"/>
    <property type="match status" value="1"/>
</dbReference>